<feature type="transmembrane region" description="Helical" evidence="1">
    <location>
        <begin position="6"/>
        <end position="26"/>
    </location>
</feature>
<feature type="transmembrane region" description="Helical" evidence="1">
    <location>
        <begin position="458"/>
        <end position="474"/>
    </location>
</feature>
<comment type="caution">
    <text evidence="2">The sequence shown here is derived from an EMBL/GenBank/DDBJ whole genome shotgun (WGS) entry which is preliminary data.</text>
</comment>
<protein>
    <submittedName>
        <fullName evidence="2">DUF2339 domain-containing protein</fullName>
    </submittedName>
</protein>
<feature type="transmembrane region" description="Helical" evidence="1">
    <location>
        <begin position="486"/>
        <end position="508"/>
    </location>
</feature>
<reference evidence="3" key="1">
    <citation type="journal article" date="2019" name="Int. J. Syst. Evol. Microbiol.">
        <title>The Global Catalogue of Microorganisms (GCM) 10K type strain sequencing project: providing services to taxonomists for standard genome sequencing and annotation.</title>
        <authorList>
            <consortium name="The Broad Institute Genomics Platform"/>
            <consortium name="The Broad Institute Genome Sequencing Center for Infectious Disease"/>
            <person name="Wu L."/>
            <person name="Ma J."/>
        </authorList>
    </citation>
    <scope>NUCLEOTIDE SEQUENCE [LARGE SCALE GENOMIC DNA]</scope>
    <source>
        <strain evidence="3">CECT 8570</strain>
    </source>
</reference>
<feature type="transmembrane region" description="Helical" evidence="1">
    <location>
        <begin position="278"/>
        <end position="296"/>
    </location>
</feature>
<dbReference type="InterPro" id="IPR014600">
    <property type="entry name" value="UCP035905_mem"/>
</dbReference>
<feature type="transmembrane region" description="Helical" evidence="1">
    <location>
        <begin position="778"/>
        <end position="799"/>
    </location>
</feature>
<evidence type="ECO:0000256" key="1">
    <source>
        <dbReference type="SAM" id="Phobius"/>
    </source>
</evidence>
<evidence type="ECO:0000313" key="2">
    <source>
        <dbReference type="EMBL" id="MFC4362761.1"/>
    </source>
</evidence>
<gene>
    <name evidence="2" type="ORF">ACFOX3_10625</name>
</gene>
<feature type="transmembrane region" description="Helical" evidence="1">
    <location>
        <begin position="748"/>
        <end position="771"/>
    </location>
</feature>
<dbReference type="PANTHER" id="PTHR38434:SF1">
    <property type="entry name" value="BLL2549 PROTEIN"/>
    <property type="match status" value="1"/>
</dbReference>
<feature type="transmembrane region" description="Helical" evidence="1">
    <location>
        <begin position="566"/>
        <end position="584"/>
    </location>
</feature>
<feature type="transmembrane region" description="Helical" evidence="1">
    <location>
        <begin position="373"/>
        <end position="392"/>
    </location>
</feature>
<dbReference type="Pfam" id="PF10101">
    <property type="entry name" value="DUF2339"/>
    <property type="match status" value="1"/>
</dbReference>
<feature type="transmembrane region" description="Helical" evidence="1">
    <location>
        <begin position="232"/>
        <end position="250"/>
    </location>
</feature>
<feature type="transmembrane region" description="Helical" evidence="1">
    <location>
        <begin position="650"/>
        <end position="668"/>
    </location>
</feature>
<sequence length="894" mass="97877">MEVLALIGFAIVIGVFVGLVMGIVAFNQVRALAVDVDNLRKQVAALSGSMLNTAAPVASERASPHASLQPASTEPVLDKLDLDLDESSLGSAGKKAAADDAAAQLLADERARYQTSISTSNSTSKGASQPVAETSTFWDQLQAQWMVWLGGACVGLAGIFLAKYSIEQGLLGPTARVISGVLTGVGLHLAALWLRAKQGNHPSFAALAGGGSITLFAAFLAALHFYQMFSPMTVFVCLAIVALLTLWMALLHGPVLAAIGMIGAYSVPLLVSTGSGNIVAAMIYALVISASVLWLLRYVYRPWLWWGLMSGGLLWWAISLTGHQADGLRGWYLAIFAYGLIAVVPSNWLLMFKVEGALWPFESSLEKTKDTSLLPASLLLILAANTVSLWQFGWQGQWLNWSLLPALLLWTCGFQGRLSVLPWLAFLGQWLAIFVAQVNERQGQFNVDSLALESQPALLLYSLMTAGLYGFFALRNLKGSAAPNWWASLLTMVPVLSLLLCYCLATDYTREWRWALLAVSMGAIYIWLGAVASAKAWQKALQVWLLLAGHFAYSLAAAWVLDEASLTLAIAAQIISIAWIIKRFEVPELSWLLKTVVVLVVIRLTLNPWLADYAYDTHWSLWTYGGATLCCVVGTYFLRGFPSLARWTEAAALHLFVLTVWSEARYWLHDGNAFSQRFEFVEAVLNSLLFSALALVYHYKASMSANLAAWYQFYGRLQLSFALINYLVIVLAILTSNAWAWASVSSRPIFNLALLALGAPILMALLVAKYYEPAFRKLALWFTAVAGFLFITLEIRHLWQGSLSLSHAVKTGEMYTYSVVWLLCAVTALLAGSWRFGRSVYRAGMALLAFVILKIFLIDLADLEGLWRVASFMGLGLALLGVAFMHQKIQQAAN</sequence>
<dbReference type="InterPro" id="IPR019286">
    <property type="entry name" value="DUF2339_TM"/>
</dbReference>
<evidence type="ECO:0000313" key="3">
    <source>
        <dbReference type="Proteomes" id="UP001595840"/>
    </source>
</evidence>
<feature type="transmembrane region" description="Helical" evidence="1">
    <location>
        <begin position="421"/>
        <end position="438"/>
    </location>
</feature>
<dbReference type="Proteomes" id="UP001595840">
    <property type="component" value="Unassembled WGS sequence"/>
</dbReference>
<feature type="transmembrane region" description="Helical" evidence="1">
    <location>
        <begin position="303"/>
        <end position="325"/>
    </location>
</feature>
<feature type="transmembrane region" description="Helical" evidence="1">
    <location>
        <begin position="719"/>
        <end position="742"/>
    </location>
</feature>
<dbReference type="EMBL" id="JBHSCX010000009">
    <property type="protein sequence ID" value="MFC4362761.1"/>
    <property type="molecule type" value="Genomic_DNA"/>
</dbReference>
<feature type="transmembrane region" description="Helical" evidence="1">
    <location>
        <begin position="174"/>
        <end position="194"/>
    </location>
</feature>
<accession>A0ABV8V4E2</accession>
<dbReference type="PIRSF" id="PIRSF035905">
    <property type="entry name" value="UCP035905_mp"/>
    <property type="match status" value="1"/>
</dbReference>
<feature type="transmembrane region" description="Helical" evidence="1">
    <location>
        <begin position="145"/>
        <end position="162"/>
    </location>
</feature>
<feature type="transmembrane region" description="Helical" evidence="1">
    <location>
        <begin position="514"/>
        <end position="534"/>
    </location>
</feature>
<dbReference type="PANTHER" id="PTHR38434">
    <property type="entry name" value="BLL2549 PROTEIN"/>
    <property type="match status" value="1"/>
</dbReference>
<feature type="transmembrane region" description="Helical" evidence="1">
    <location>
        <begin position="814"/>
        <end position="833"/>
    </location>
</feature>
<organism evidence="2 3">
    <name type="scientific">Simiduia curdlanivorans</name>
    <dbReference type="NCBI Taxonomy" id="1492769"/>
    <lineage>
        <taxon>Bacteria</taxon>
        <taxon>Pseudomonadati</taxon>
        <taxon>Pseudomonadota</taxon>
        <taxon>Gammaproteobacteria</taxon>
        <taxon>Cellvibrionales</taxon>
        <taxon>Cellvibrionaceae</taxon>
        <taxon>Simiduia</taxon>
    </lineage>
</organism>
<keyword evidence="1" id="KW-1133">Transmembrane helix</keyword>
<proteinExistence type="predicted"/>
<feature type="transmembrane region" description="Helical" evidence="1">
    <location>
        <begin position="621"/>
        <end position="638"/>
    </location>
</feature>
<keyword evidence="3" id="KW-1185">Reference proteome</keyword>
<feature type="transmembrane region" description="Helical" evidence="1">
    <location>
        <begin position="591"/>
        <end position="609"/>
    </location>
</feature>
<feature type="transmembrane region" description="Helical" evidence="1">
    <location>
        <begin position="840"/>
        <end position="860"/>
    </location>
</feature>
<feature type="transmembrane region" description="Helical" evidence="1">
    <location>
        <begin position="866"/>
        <end position="885"/>
    </location>
</feature>
<dbReference type="RefSeq" id="WP_290264252.1">
    <property type="nucleotide sequence ID" value="NZ_JAUFQG010000006.1"/>
</dbReference>
<feature type="transmembrane region" description="Helical" evidence="1">
    <location>
        <begin position="206"/>
        <end position="226"/>
    </location>
</feature>
<name>A0ABV8V4E2_9GAMM</name>
<feature type="transmembrane region" description="Helical" evidence="1">
    <location>
        <begin position="680"/>
        <end position="699"/>
    </location>
</feature>
<keyword evidence="1" id="KW-0472">Membrane</keyword>
<feature type="transmembrane region" description="Helical" evidence="1">
    <location>
        <begin position="255"/>
        <end position="272"/>
    </location>
</feature>
<feature type="transmembrane region" description="Helical" evidence="1">
    <location>
        <begin position="331"/>
        <end position="352"/>
    </location>
</feature>
<keyword evidence="1" id="KW-0812">Transmembrane</keyword>